<dbReference type="InterPro" id="IPR053708">
    <property type="entry name" value="Ribosomal_LSU_eL42"/>
</dbReference>
<dbReference type="GeneTree" id="ENSGT00940000164172"/>
<dbReference type="STRING" id="9545.ENSMNEP00000026453"/>
<dbReference type="GO" id="GO:0006412">
    <property type="term" value="P:translation"/>
    <property type="evidence" value="ECO:0007669"/>
    <property type="project" value="InterPro"/>
</dbReference>
<dbReference type="Bgee" id="ENSMNEG00000036670">
    <property type="expression patterns" value="Expressed in skeletal muscle tissue"/>
</dbReference>
<protein>
    <submittedName>
        <fullName evidence="1">Uncharacterized protein</fullName>
    </submittedName>
</protein>
<accession>A0A2K6CS02</accession>
<dbReference type="InterPro" id="IPR011332">
    <property type="entry name" value="Ribosomal_zn-bd"/>
</dbReference>
<reference evidence="1" key="2">
    <citation type="submission" date="2025-09" db="UniProtKB">
        <authorList>
            <consortium name="Ensembl"/>
        </authorList>
    </citation>
    <scope>IDENTIFICATION</scope>
</reference>
<name>A0A2K6CS02_MACNE</name>
<dbReference type="OMA" id="RRTFCKQ"/>
<proteinExistence type="predicted"/>
<sequence>MVNVPKTRWTFCKKCVTQYKKGKDSLGSMTGSRVAMVGKVSRFSGKRLKLQRRLC</sequence>
<dbReference type="Proteomes" id="UP000233120">
    <property type="component" value="Unassembled WGS sequence"/>
</dbReference>
<organism evidence="1 2">
    <name type="scientific">Macaca nemestrina</name>
    <name type="common">Pig-tailed macaque</name>
    <dbReference type="NCBI Taxonomy" id="9545"/>
    <lineage>
        <taxon>Eukaryota</taxon>
        <taxon>Metazoa</taxon>
        <taxon>Chordata</taxon>
        <taxon>Craniata</taxon>
        <taxon>Vertebrata</taxon>
        <taxon>Euteleostomi</taxon>
        <taxon>Mammalia</taxon>
        <taxon>Eutheria</taxon>
        <taxon>Euarchontoglires</taxon>
        <taxon>Primates</taxon>
        <taxon>Haplorrhini</taxon>
        <taxon>Catarrhini</taxon>
        <taxon>Cercopithecidae</taxon>
        <taxon>Cercopithecinae</taxon>
        <taxon>Macaca</taxon>
    </lineage>
</organism>
<evidence type="ECO:0000313" key="1">
    <source>
        <dbReference type="Ensembl" id="ENSMNEP00000026453.1"/>
    </source>
</evidence>
<evidence type="ECO:0000313" key="2">
    <source>
        <dbReference type="Proteomes" id="UP000233120"/>
    </source>
</evidence>
<dbReference type="AlphaFoldDB" id="A0A2K6CS02"/>
<dbReference type="Ensembl" id="ENSMNET00000050737.1">
    <property type="protein sequence ID" value="ENSMNEP00000026453.1"/>
    <property type="gene ID" value="ENSMNEG00000036670.1"/>
</dbReference>
<reference evidence="1" key="1">
    <citation type="submission" date="2025-08" db="UniProtKB">
        <authorList>
            <consortium name="Ensembl"/>
        </authorList>
    </citation>
    <scope>IDENTIFICATION</scope>
</reference>
<dbReference type="Gene3D" id="3.10.450.80">
    <property type="match status" value="1"/>
</dbReference>
<keyword evidence="2" id="KW-1185">Reference proteome</keyword>
<dbReference type="SUPFAM" id="SSF57829">
    <property type="entry name" value="Zn-binding ribosomal proteins"/>
    <property type="match status" value="1"/>
</dbReference>